<accession>A0A401U940</accession>
<name>A0A401U940_9BACT</name>
<protein>
    <submittedName>
        <fullName evidence="2">Uncharacterized protein</fullName>
    </submittedName>
</protein>
<evidence type="ECO:0000313" key="3">
    <source>
        <dbReference type="Proteomes" id="UP000288227"/>
    </source>
</evidence>
<organism evidence="2 3">
    <name type="scientific">Chryseotalea sanaruensis</name>
    <dbReference type="NCBI Taxonomy" id="2482724"/>
    <lineage>
        <taxon>Bacteria</taxon>
        <taxon>Pseudomonadati</taxon>
        <taxon>Bacteroidota</taxon>
        <taxon>Cytophagia</taxon>
        <taxon>Cytophagales</taxon>
        <taxon>Chryseotaleaceae</taxon>
        <taxon>Chryseotalea</taxon>
    </lineage>
</organism>
<feature type="transmembrane region" description="Helical" evidence="1">
    <location>
        <begin position="7"/>
        <end position="31"/>
    </location>
</feature>
<keyword evidence="1" id="KW-0472">Membrane</keyword>
<evidence type="ECO:0000313" key="2">
    <source>
        <dbReference type="EMBL" id="GCC51397.1"/>
    </source>
</evidence>
<gene>
    <name evidence="2" type="ORF">SanaruYs_16220</name>
</gene>
<evidence type="ECO:0000256" key="1">
    <source>
        <dbReference type="SAM" id="Phobius"/>
    </source>
</evidence>
<reference evidence="2 3" key="1">
    <citation type="submission" date="2018-11" db="EMBL/GenBank/DDBJ databases">
        <title>Chryseotalea sanarue gen. nov., sp., nov., a member of the family Cytophagaceae, isolated from a brackish lake in Hamamatsu Japan.</title>
        <authorList>
            <person name="Maejima Y."/>
            <person name="Iino T."/>
            <person name="Muraguchi Y."/>
            <person name="Fukuda K."/>
            <person name="Ohkuma M."/>
            <person name="Moriuchi R."/>
            <person name="Dohra H."/>
            <person name="Kimbara K."/>
            <person name="Shintani M."/>
        </authorList>
    </citation>
    <scope>NUCLEOTIDE SEQUENCE [LARGE SCALE GENOMIC DNA]</scope>
    <source>
        <strain evidence="2 3">Ys</strain>
    </source>
</reference>
<keyword evidence="1" id="KW-0812">Transmembrane</keyword>
<dbReference type="AlphaFoldDB" id="A0A401U940"/>
<sequence>MKKVKEGLRLLVMVIFLILAAFGMGIMGNILNNNRERYMDKEVRIERVDKKRDDDGGDEVKN</sequence>
<dbReference type="EMBL" id="BHXQ01000003">
    <property type="protein sequence ID" value="GCC51397.1"/>
    <property type="molecule type" value="Genomic_DNA"/>
</dbReference>
<dbReference type="Proteomes" id="UP000288227">
    <property type="component" value="Unassembled WGS sequence"/>
</dbReference>
<keyword evidence="1" id="KW-1133">Transmembrane helix</keyword>
<dbReference type="RefSeq" id="WP_127122063.1">
    <property type="nucleotide sequence ID" value="NZ_BHXQ01000003.1"/>
</dbReference>
<proteinExistence type="predicted"/>
<comment type="caution">
    <text evidence="2">The sequence shown here is derived from an EMBL/GenBank/DDBJ whole genome shotgun (WGS) entry which is preliminary data.</text>
</comment>
<keyword evidence="3" id="KW-1185">Reference proteome</keyword>